<feature type="binding site" evidence="4">
    <location>
        <position position="283"/>
    </location>
    <ligand>
        <name>cyanocob(III)alamin</name>
        <dbReference type="ChEBI" id="CHEBI:17439"/>
    </ligand>
</feature>
<dbReference type="InterPro" id="IPR051588">
    <property type="entry name" value="Cobalamin_Transport"/>
</dbReference>
<dbReference type="InterPro" id="IPR008930">
    <property type="entry name" value="Terpenoid_cyclase/PrenylTrfase"/>
</dbReference>
<dbReference type="GeneID" id="110990045"/>
<dbReference type="GO" id="GO:0015889">
    <property type="term" value="P:cobalamin transport"/>
    <property type="evidence" value="ECO:0007669"/>
    <property type="project" value="InterPro"/>
</dbReference>
<name>A0A8B8A0K9_ACAPL</name>
<keyword evidence="8" id="KW-1185">Reference proteome</keyword>
<feature type="binding site" evidence="4">
    <location>
        <position position="236"/>
    </location>
    <ligand>
        <name>cyanocob(III)alamin</name>
        <dbReference type="ChEBI" id="CHEBI:17439"/>
    </ligand>
</feature>
<feature type="compositionally biased region" description="Polar residues" evidence="6">
    <location>
        <begin position="355"/>
        <end position="371"/>
    </location>
</feature>
<dbReference type="PANTHER" id="PTHR10559:SF18">
    <property type="entry name" value="TRANSCOBALAMIN II"/>
    <property type="match status" value="1"/>
</dbReference>
<evidence type="ECO:0000256" key="2">
    <source>
        <dbReference type="ARBA" id="ARBA00022525"/>
    </source>
</evidence>
<evidence type="ECO:0000256" key="3">
    <source>
        <dbReference type="ARBA" id="ARBA00022729"/>
    </source>
</evidence>
<keyword evidence="3 7" id="KW-0732">Signal</keyword>
<dbReference type="GO" id="GO:0031419">
    <property type="term" value="F:cobalamin binding"/>
    <property type="evidence" value="ECO:0007669"/>
    <property type="project" value="InterPro"/>
</dbReference>
<protein>
    <submittedName>
        <fullName evidence="9">Gastric intrinsic factor-like isoform X1</fullName>
    </submittedName>
</protein>
<proteinExistence type="predicted"/>
<dbReference type="Proteomes" id="UP000694845">
    <property type="component" value="Unplaced"/>
</dbReference>
<feature type="signal peptide" evidence="7">
    <location>
        <begin position="1"/>
        <end position="25"/>
    </location>
</feature>
<dbReference type="Gene3D" id="2.170.130.30">
    <property type="match status" value="1"/>
</dbReference>
<dbReference type="RefSeq" id="XP_022110520.1">
    <property type="nucleotide sequence ID" value="XM_022254828.1"/>
</dbReference>
<feature type="chain" id="PRO_5034742656" evidence="7">
    <location>
        <begin position="26"/>
        <end position="484"/>
    </location>
</feature>
<evidence type="ECO:0000256" key="7">
    <source>
        <dbReference type="SAM" id="SignalP"/>
    </source>
</evidence>
<dbReference type="PANTHER" id="PTHR10559">
    <property type="entry name" value="TRANSCOBALAMIN-1/GASTRIC INTRINSIC FACTOR"/>
    <property type="match status" value="1"/>
</dbReference>
<feature type="binding site" evidence="4">
    <location>
        <position position="331"/>
    </location>
    <ligand>
        <name>cyanocob(III)alamin</name>
        <dbReference type="ChEBI" id="CHEBI:17439"/>
    </ligand>
</feature>
<feature type="disulfide bond" evidence="5">
    <location>
        <begin position="203"/>
        <end position="247"/>
    </location>
</feature>
<organism evidence="8 9">
    <name type="scientific">Acanthaster planci</name>
    <name type="common">Crown-of-thorns starfish</name>
    <dbReference type="NCBI Taxonomy" id="133434"/>
    <lineage>
        <taxon>Eukaryota</taxon>
        <taxon>Metazoa</taxon>
        <taxon>Echinodermata</taxon>
        <taxon>Eleutherozoa</taxon>
        <taxon>Asterozoa</taxon>
        <taxon>Asteroidea</taxon>
        <taxon>Valvatacea</taxon>
        <taxon>Valvatida</taxon>
        <taxon>Acanthasteridae</taxon>
        <taxon>Acanthaster</taxon>
    </lineage>
</organism>
<dbReference type="KEGG" id="aplc:110990045"/>
<keyword evidence="2" id="KW-0964">Secreted</keyword>
<dbReference type="AlphaFoldDB" id="A0A8B8A0K9"/>
<keyword evidence="5" id="KW-1015">Disulfide bond</keyword>
<accession>A0A8B8A0K9</accession>
<dbReference type="SUPFAM" id="SSF48239">
    <property type="entry name" value="Terpenoid cyclases/Protein prenyltransferases"/>
    <property type="match status" value="1"/>
</dbReference>
<dbReference type="GO" id="GO:0005615">
    <property type="term" value="C:extracellular space"/>
    <property type="evidence" value="ECO:0007669"/>
    <property type="project" value="TreeGrafter"/>
</dbReference>
<evidence type="ECO:0000313" key="9">
    <source>
        <dbReference type="RefSeq" id="XP_022110520.1"/>
    </source>
</evidence>
<evidence type="ECO:0000256" key="1">
    <source>
        <dbReference type="ARBA" id="ARBA00004613"/>
    </source>
</evidence>
<sequence length="484" mass="52877">MEGLLAPCFIWLALLSGFNADLGEGANDLGEVNAGEEHNPVAGLDDEVSPPPTSCVDDDVTCALIGATRWLLQQQEVDWDWNGGISTSSVVMAMQLANESWYREKALETQLAIKQLEIELLAELSRSAKLSGCGTGSQRHSRLAKISVGRLALYMLALEATCHNTEDFYGNDLVEVLEHNMRRFPRKDFNNHFQYSLGVLALCQSGQGAVKLKHIRELLNGQREDGCYRFDGRGADVASMSVMALSCARGSVPTSFKSRFEQKFNKTMSCILSKQQDDASFGNGISTALASQALKAASVPPSVWRAEEALQRVLETQHEDGHFGNLGATVQILPLLANRHHGSVKDIKMACLTQAADSAGSQPGSEPTDPTEQPGPPITIQIVLENSIDTNQQPVTVSVTAPAGSKLFKFLQVAMEESQGTFRFESKMTDFGNFVTSFNGVANDDVNHRYWSILIGPNREYATTGPDGIIPEDGVDYIFRYKSY</sequence>
<feature type="region of interest" description="Disordered" evidence="6">
    <location>
        <begin position="355"/>
        <end position="377"/>
    </location>
</feature>
<dbReference type="Gene3D" id="1.50.10.20">
    <property type="match status" value="1"/>
</dbReference>
<evidence type="ECO:0000256" key="6">
    <source>
        <dbReference type="SAM" id="MobiDB-lite"/>
    </source>
</evidence>
<dbReference type="Pfam" id="PF01122">
    <property type="entry name" value="Cobalamin_bind"/>
    <property type="match status" value="1"/>
</dbReference>
<dbReference type="OrthoDB" id="6343110at2759"/>
<gene>
    <name evidence="9" type="primary">LOC110990045</name>
</gene>
<evidence type="ECO:0000256" key="5">
    <source>
        <dbReference type="PIRSR" id="PIRSR602157-2"/>
    </source>
</evidence>
<dbReference type="InterPro" id="IPR002157">
    <property type="entry name" value="Cbl-bd_prot"/>
</dbReference>
<reference evidence="9" key="1">
    <citation type="submission" date="2025-08" db="UniProtKB">
        <authorList>
            <consortium name="RefSeq"/>
        </authorList>
    </citation>
    <scope>IDENTIFICATION</scope>
</reference>
<evidence type="ECO:0000313" key="8">
    <source>
        <dbReference type="Proteomes" id="UP000694845"/>
    </source>
</evidence>
<comment type="subcellular location">
    <subcellularLocation>
        <location evidence="1">Secreted</location>
    </subcellularLocation>
</comment>
<evidence type="ECO:0000256" key="4">
    <source>
        <dbReference type="PIRSR" id="PIRSR602157-1"/>
    </source>
</evidence>
<keyword evidence="4" id="KW-0170">Cobalt</keyword>